<feature type="transmembrane region" description="Helical" evidence="5">
    <location>
        <begin position="311"/>
        <end position="332"/>
    </location>
</feature>
<evidence type="ECO:0000256" key="5">
    <source>
        <dbReference type="SAM" id="Phobius"/>
    </source>
</evidence>
<feature type="transmembrane region" description="Helical" evidence="5">
    <location>
        <begin position="400"/>
        <end position="423"/>
    </location>
</feature>
<organism evidence="7 8">
    <name type="scientific">Octopus sinensis</name>
    <name type="common">East Asian common octopus</name>
    <dbReference type="NCBI Taxonomy" id="2607531"/>
    <lineage>
        <taxon>Eukaryota</taxon>
        <taxon>Metazoa</taxon>
        <taxon>Spiralia</taxon>
        <taxon>Lophotrochozoa</taxon>
        <taxon>Mollusca</taxon>
        <taxon>Cephalopoda</taxon>
        <taxon>Coleoidea</taxon>
        <taxon>Octopodiformes</taxon>
        <taxon>Octopoda</taxon>
        <taxon>Incirrata</taxon>
        <taxon>Octopodidae</taxon>
        <taxon>Octopus</taxon>
    </lineage>
</organism>
<evidence type="ECO:0000256" key="4">
    <source>
        <dbReference type="ARBA" id="ARBA00023136"/>
    </source>
</evidence>
<sequence length="525" mass="57919">MDYEATIQNIGGFGFYQKSVLGLIGLLYIGSGMQTLLNVLILYVPDFSCVSNHTHGNITYNSTKDECHLYPNNETGFNTTDRTEGSIACKSWVYDKSDFTATAATDMNFVCGNADLIPLINMVLMGGILAASLFLGFLSDWKGRKPAEIIVLVIQVLCTLPLYFIQTSDLLIFLRFFGGVCVLGAFVAVYIISLEIVPSDYLPYVSLYSQVMFTVGELVVVGIAYCTREWRLLSLVLAIIYFIFLFFMFVIDESPRWLISKGKLDKAEAILRKIAKRNGKEFYTMLTERTCNNETVPVNGSFGDIFKSRILLYRAFNMFFNWIAVNIVYYGLMFGSATLAGDLFVSTSLMAAVELAAYVVLILLVSKCGRKTLYSTSIILTGIFCTSSGFVKIWAADIGWLSTLLLLVGKFAVSAAFAIIYNYTTELFPTVIRNTILGLSSCFGRIGSMAAPYVLVAGTEMKSKFGIGLPVILFGIFAIVAGVLSTFLPETKGYNLPDTFEEGENIGKKVKHKTNGEDNNGMVSD</sequence>
<dbReference type="SUPFAM" id="SSF103473">
    <property type="entry name" value="MFS general substrate transporter"/>
    <property type="match status" value="1"/>
</dbReference>
<dbReference type="Gene3D" id="1.20.1250.20">
    <property type="entry name" value="MFS general substrate transporter like domains"/>
    <property type="match status" value="1"/>
</dbReference>
<dbReference type="AlphaFoldDB" id="A0A6P7SRE3"/>
<feature type="transmembrane region" description="Helical" evidence="5">
    <location>
        <begin position="344"/>
        <end position="365"/>
    </location>
</feature>
<feature type="transmembrane region" description="Helical" evidence="5">
    <location>
        <begin position="435"/>
        <end position="455"/>
    </location>
</feature>
<dbReference type="GO" id="GO:0016020">
    <property type="term" value="C:membrane"/>
    <property type="evidence" value="ECO:0007669"/>
    <property type="project" value="UniProtKB-SubCell"/>
</dbReference>
<feature type="domain" description="Major facilitator superfamily (MFS) profile" evidence="6">
    <location>
        <begin position="23"/>
        <end position="493"/>
    </location>
</feature>
<accession>A0A6P7SRE3</accession>
<dbReference type="InterPro" id="IPR020846">
    <property type="entry name" value="MFS_dom"/>
</dbReference>
<feature type="transmembrane region" description="Helical" evidence="5">
    <location>
        <begin position="204"/>
        <end position="225"/>
    </location>
</feature>
<feature type="transmembrane region" description="Helical" evidence="5">
    <location>
        <begin position="172"/>
        <end position="192"/>
    </location>
</feature>
<evidence type="ECO:0000256" key="1">
    <source>
        <dbReference type="ARBA" id="ARBA00004141"/>
    </source>
</evidence>
<gene>
    <name evidence="8" type="primary">LOC115215477</name>
</gene>
<evidence type="ECO:0000313" key="8">
    <source>
        <dbReference type="RefSeq" id="XP_029640501.2"/>
    </source>
</evidence>
<feature type="transmembrane region" description="Helical" evidence="5">
    <location>
        <begin position="149"/>
        <end position="166"/>
    </location>
</feature>
<keyword evidence="4 5" id="KW-0472">Membrane</keyword>
<name>A0A6P7SRE3_9MOLL</name>
<dbReference type="RefSeq" id="XP_029640501.2">
    <property type="nucleotide sequence ID" value="XM_029784641.2"/>
</dbReference>
<evidence type="ECO:0000259" key="6">
    <source>
        <dbReference type="PROSITE" id="PS50850"/>
    </source>
</evidence>
<dbReference type="InterPro" id="IPR005828">
    <property type="entry name" value="MFS_sugar_transport-like"/>
</dbReference>
<evidence type="ECO:0000256" key="3">
    <source>
        <dbReference type="ARBA" id="ARBA00022989"/>
    </source>
</evidence>
<proteinExistence type="predicted"/>
<keyword evidence="2 5" id="KW-0812">Transmembrane</keyword>
<feature type="transmembrane region" description="Helical" evidence="5">
    <location>
        <begin position="467"/>
        <end position="488"/>
    </location>
</feature>
<evidence type="ECO:0000313" key="7">
    <source>
        <dbReference type="Proteomes" id="UP000515154"/>
    </source>
</evidence>
<dbReference type="PANTHER" id="PTHR24064">
    <property type="entry name" value="SOLUTE CARRIER FAMILY 22 MEMBER"/>
    <property type="match status" value="1"/>
</dbReference>
<dbReference type="Proteomes" id="UP000515154">
    <property type="component" value="Linkage group LG9"/>
</dbReference>
<feature type="transmembrane region" description="Helical" evidence="5">
    <location>
        <begin position="372"/>
        <end position="394"/>
    </location>
</feature>
<feature type="transmembrane region" description="Helical" evidence="5">
    <location>
        <begin position="116"/>
        <end position="137"/>
    </location>
</feature>
<feature type="transmembrane region" description="Helical" evidence="5">
    <location>
        <begin position="231"/>
        <end position="251"/>
    </location>
</feature>
<feature type="transmembrane region" description="Helical" evidence="5">
    <location>
        <begin position="20"/>
        <end position="44"/>
    </location>
</feature>
<dbReference type="KEGG" id="osn:115215477"/>
<dbReference type="InterPro" id="IPR036259">
    <property type="entry name" value="MFS_trans_sf"/>
</dbReference>
<dbReference type="GO" id="GO:0022857">
    <property type="term" value="F:transmembrane transporter activity"/>
    <property type="evidence" value="ECO:0007669"/>
    <property type="project" value="InterPro"/>
</dbReference>
<dbReference type="PROSITE" id="PS50850">
    <property type="entry name" value="MFS"/>
    <property type="match status" value="1"/>
</dbReference>
<dbReference type="Pfam" id="PF00083">
    <property type="entry name" value="Sugar_tr"/>
    <property type="match status" value="1"/>
</dbReference>
<keyword evidence="7" id="KW-1185">Reference proteome</keyword>
<evidence type="ECO:0000256" key="2">
    <source>
        <dbReference type="ARBA" id="ARBA00022692"/>
    </source>
</evidence>
<comment type="subcellular location">
    <subcellularLocation>
        <location evidence="1">Membrane</location>
        <topology evidence="1">Multi-pass membrane protein</topology>
    </subcellularLocation>
</comment>
<keyword evidence="3 5" id="KW-1133">Transmembrane helix</keyword>
<protein>
    <submittedName>
        <fullName evidence="8">Organic cation transporter protein-like</fullName>
    </submittedName>
</protein>
<reference evidence="8" key="1">
    <citation type="submission" date="2025-08" db="UniProtKB">
        <authorList>
            <consortium name="RefSeq"/>
        </authorList>
    </citation>
    <scope>IDENTIFICATION</scope>
</reference>